<dbReference type="Pfam" id="PF00324">
    <property type="entry name" value="AA_permease"/>
    <property type="match status" value="1"/>
</dbReference>
<sequence length="203" mass="22372">MAKVSGIGGFFSIILPIAFVAVSVVVLIVNHGHLARPITGINSFIKSPNIQFTNPIALMSFIVYAIFAYGGMETTGRIVNQVNNPKKNYPRGIIIAAIIMTLTYSFSIFFVGVTTNWNKVLGNEKVNLGNITYVLVNNLGFVTAKTFGLSNGIAILFGDWFARFAGLSMFISYIGAFFVLIYSPLESFLEGTDKRIWPKKWSH</sequence>
<gene>
    <name evidence="8" type="ORF">DID87_01565</name>
</gene>
<evidence type="ECO:0000256" key="6">
    <source>
        <dbReference type="SAM" id="Phobius"/>
    </source>
</evidence>
<evidence type="ECO:0000256" key="4">
    <source>
        <dbReference type="ARBA" id="ARBA00022989"/>
    </source>
</evidence>
<dbReference type="GO" id="GO:0016020">
    <property type="term" value="C:membrane"/>
    <property type="evidence" value="ECO:0007669"/>
    <property type="project" value="UniProtKB-SubCell"/>
</dbReference>
<dbReference type="Proteomes" id="UP000313312">
    <property type="component" value="Unassembled WGS sequence"/>
</dbReference>
<feature type="transmembrane region" description="Helical" evidence="6">
    <location>
        <begin position="93"/>
        <end position="113"/>
    </location>
</feature>
<dbReference type="InterPro" id="IPR050367">
    <property type="entry name" value="APC_superfamily"/>
</dbReference>
<dbReference type="PANTHER" id="PTHR42770">
    <property type="entry name" value="AMINO ACID TRANSPORTER-RELATED"/>
    <property type="match status" value="1"/>
</dbReference>
<dbReference type="EMBL" id="QFCR01000002">
    <property type="protein sequence ID" value="TNK91058.1"/>
    <property type="molecule type" value="Genomic_DNA"/>
</dbReference>
<keyword evidence="4 6" id="KW-1133">Transmembrane helix</keyword>
<feature type="transmembrane region" description="Helical" evidence="6">
    <location>
        <begin position="164"/>
        <end position="185"/>
    </location>
</feature>
<dbReference type="GO" id="GO:0055085">
    <property type="term" value="P:transmembrane transport"/>
    <property type="evidence" value="ECO:0007669"/>
    <property type="project" value="InterPro"/>
</dbReference>
<evidence type="ECO:0000313" key="9">
    <source>
        <dbReference type="Proteomes" id="UP000313312"/>
    </source>
</evidence>
<feature type="transmembrane region" description="Helical" evidence="6">
    <location>
        <begin position="133"/>
        <end position="157"/>
    </location>
</feature>
<reference evidence="8 9" key="1">
    <citation type="submission" date="2018-05" db="EMBL/GenBank/DDBJ databases">
        <title>Lactobacillus sanfranciscensis Ah4 draft denome sequence.</title>
        <authorList>
            <person name="Zhang G."/>
        </authorList>
    </citation>
    <scope>NUCLEOTIDE SEQUENCE [LARGE SCALE GENOMIC DNA]</scope>
    <source>
        <strain evidence="8 9">Ah4</strain>
    </source>
</reference>
<name>A0A5C4TKL8_FRUSA</name>
<accession>A0A5C4TKL8</accession>
<evidence type="ECO:0000256" key="5">
    <source>
        <dbReference type="ARBA" id="ARBA00023136"/>
    </source>
</evidence>
<comment type="caution">
    <text evidence="8">The sequence shown here is derived from an EMBL/GenBank/DDBJ whole genome shotgun (WGS) entry which is preliminary data.</text>
</comment>
<dbReference type="Gene3D" id="1.20.1740.10">
    <property type="entry name" value="Amino acid/polyamine transporter I"/>
    <property type="match status" value="1"/>
</dbReference>
<dbReference type="InterPro" id="IPR004841">
    <property type="entry name" value="AA-permease/SLC12A_dom"/>
</dbReference>
<feature type="transmembrane region" description="Helical" evidence="6">
    <location>
        <begin position="7"/>
        <end position="32"/>
    </location>
</feature>
<evidence type="ECO:0000256" key="3">
    <source>
        <dbReference type="ARBA" id="ARBA00022692"/>
    </source>
</evidence>
<proteinExistence type="predicted"/>
<dbReference type="AlphaFoldDB" id="A0A5C4TKL8"/>
<comment type="subcellular location">
    <subcellularLocation>
        <location evidence="1">Membrane</location>
        <topology evidence="1">Multi-pass membrane protein</topology>
    </subcellularLocation>
</comment>
<evidence type="ECO:0000259" key="7">
    <source>
        <dbReference type="Pfam" id="PF00324"/>
    </source>
</evidence>
<protein>
    <recommendedName>
        <fullName evidence="7">Amino acid permease/ SLC12A domain-containing protein</fullName>
    </recommendedName>
</protein>
<evidence type="ECO:0000256" key="1">
    <source>
        <dbReference type="ARBA" id="ARBA00004141"/>
    </source>
</evidence>
<evidence type="ECO:0000313" key="8">
    <source>
        <dbReference type="EMBL" id="TNK91058.1"/>
    </source>
</evidence>
<keyword evidence="2" id="KW-0813">Transport</keyword>
<feature type="transmembrane region" description="Helical" evidence="6">
    <location>
        <begin position="52"/>
        <end position="72"/>
    </location>
</feature>
<organism evidence="8 9">
    <name type="scientific">Fructilactobacillus sanfranciscensis</name>
    <name type="common">Lactobacillus sanfranciscensis</name>
    <dbReference type="NCBI Taxonomy" id="1625"/>
    <lineage>
        <taxon>Bacteria</taxon>
        <taxon>Bacillati</taxon>
        <taxon>Bacillota</taxon>
        <taxon>Bacilli</taxon>
        <taxon>Lactobacillales</taxon>
        <taxon>Lactobacillaceae</taxon>
        <taxon>Fructilactobacillus</taxon>
    </lineage>
</organism>
<keyword evidence="5 6" id="KW-0472">Membrane</keyword>
<dbReference type="PANTHER" id="PTHR42770:SF15">
    <property type="entry name" value="GLUTAMATE_GAMMA-AMINOBUTYRATE ANTIPORTER-RELATED"/>
    <property type="match status" value="1"/>
</dbReference>
<keyword evidence="3 6" id="KW-0812">Transmembrane</keyword>
<evidence type="ECO:0000256" key="2">
    <source>
        <dbReference type="ARBA" id="ARBA00022448"/>
    </source>
</evidence>
<feature type="domain" description="Amino acid permease/ SLC12A" evidence="7">
    <location>
        <begin position="12"/>
        <end position="123"/>
    </location>
</feature>